<gene>
    <name evidence="1" type="ORF">CIG75_20255</name>
</gene>
<dbReference type="KEGG" id="tab:CIG75_20255"/>
<accession>A0A223D6D2</accession>
<organism evidence="1 2">
    <name type="scientific">Tumebacillus algifaecis</name>
    <dbReference type="NCBI Taxonomy" id="1214604"/>
    <lineage>
        <taxon>Bacteria</taxon>
        <taxon>Bacillati</taxon>
        <taxon>Bacillota</taxon>
        <taxon>Bacilli</taxon>
        <taxon>Bacillales</taxon>
        <taxon>Alicyclobacillaceae</taxon>
        <taxon>Tumebacillus</taxon>
    </lineage>
</organism>
<dbReference type="RefSeq" id="WP_094238227.1">
    <property type="nucleotide sequence ID" value="NZ_CP022657.1"/>
</dbReference>
<protein>
    <submittedName>
        <fullName evidence="1">Uncharacterized protein</fullName>
    </submittedName>
</protein>
<reference evidence="1 2" key="1">
    <citation type="journal article" date="2015" name="Int. J. Syst. Evol. Microbiol.">
        <title>Tumebacillus algifaecis sp. nov., isolated from decomposing algal scum.</title>
        <authorList>
            <person name="Wu Y.F."/>
            <person name="Zhang B."/>
            <person name="Xing P."/>
            <person name="Wu Q.L."/>
            <person name="Liu S.J."/>
        </authorList>
    </citation>
    <scope>NUCLEOTIDE SEQUENCE [LARGE SCALE GENOMIC DNA]</scope>
    <source>
        <strain evidence="1 2">THMBR28</strain>
    </source>
</reference>
<dbReference type="EMBL" id="CP022657">
    <property type="protein sequence ID" value="ASS77003.1"/>
    <property type="molecule type" value="Genomic_DNA"/>
</dbReference>
<evidence type="ECO:0000313" key="2">
    <source>
        <dbReference type="Proteomes" id="UP000214688"/>
    </source>
</evidence>
<dbReference type="OrthoDB" id="1912519at2"/>
<dbReference type="AlphaFoldDB" id="A0A223D6D2"/>
<evidence type="ECO:0000313" key="1">
    <source>
        <dbReference type="EMBL" id="ASS77003.1"/>
    </source>
</evidence>
<proteinExistence type="predicted"/>
<name>A0A223D6D2_9BACL</name>
<keyword evidence="2" id="KW-1185">Reference proteome</keyword>
<dbReference type="Proteomes" id="UP000214688">
    <property type="component" value="Chromosome"/>
</dbReference>
<sequence length="72" mass="8307">MRPNSALATQKGIRVGSSKQDIINAYGQHYAKLDKQGLPIIAYADRERGTYVEFWLYEEKVETIWFGIIKTE</sequence>